<keyword evidence="2" id="KW-1133">Transmembrane helix</keyword>
<sequence>MRRRTAGRAETGATALEFGLVAPLMLLLVFGLIQYGYLFWALTTASANAREAARKMVVGQDWATCVEPRIDDHAGQPAVSPVVAGFEWTDADGNALGRPVRRGDYVRVTVAFETLDLNLPFLPMPDDGRVTQSARRQVENVPDSPPPCDNPGTY</sequence>
<dbReference type="InterPro" id="IPR012495">
    <property type="entry name" value="TadE-like_dom"/>
</dbReference>
<comment type="caution">
    <text evidence="4">The sequence shown here is derived from an EMBL/GenBank/DDBJ whole genome shotgun (WGS) entry which is preliminary data.</text>
</comment>
<keyword evidence="2" id="KW-0472">Membrane</keyword>
<feature type="region of interest" description="Disordered" evidence="1">
    <location>
        <begin position="128"/>
        <end position="154"/>
    </location>
</feature>
<gene>
    <name evidence="4" type="ORF">J2S63_001004</name>
</gene>
<evidence type="ECO:0000256" key="1">
    <source>
        <dbReference type="SAM" id="MobiDB-lite"/>
    </source>
</evidence>
<evidence type="ECO:0000313" key="5">
    <source>
        <dbReference type="Proteomes" id="UP001183648"/>
    </source>
</evidence>
<reference evidence="4 5" key="1">
    <citation type="submission" date="2023-07" db="EMBL/GenBank/DDBJ databases">
        <title>Sequencing the genomes of 1000 actinobacteria strains.</title>
        <authorList>
            <person name="Klenk H.-P."/>
        </authorList>
    </citation>
    <scope>NUCLEOTIDE SEQUENCE [LARGE SCALE GENOMIC DNA]</scope>
    <source>
        <strain evidence="4 5">DSM 19426</strain>
    </source>
</reference>
<dbReference type="EMBL" id="JAVDYG010000001">
    <property type="protein sequence ID" value="MDR7361451.1"/>
    <property type="molecule type" value="Genomic_DNA"/>
</dbReference>
<dbReference type="Proteomes" id="UP001183648">
    <property type="component" value="Unassembled WGS sequence"/>
</dbReference>
<protein>
    <submittedName>
        <fullName evidence="4">Cbb3-type cytochrome oxidase subunit 3</fullName>
    </submittedName>
</protein>
<accession>A0ABU2BT51</accession>
<dbReference type="RefSeq" id="WP_310299436.1">
    <property type="nucleotide sequence ID" value="NZ_BAAAPS010000007.1"/>
</dbReference>
<evidence type="ECO:0000256" key="2">
    <source>
        <dbReference type="SAM" id="Phobius"/>
    </source>
</evidence>
<feature type="transmembrane region" description="Helical" evidence="2">
    <location>
        <begin position="20"/>
        <end position="40"/>
    </location>
</feature>
<keyword evidence="2" id="KW-0812">Transmembrane</keyword>
<organism evidence="4 5">
    <name type="scientific">Nocardioides marmoribigeumensis</name>
    <dbReference type="NCBI Taxonomy" id="433649"/>
    <lineage>
        <taxon>Bacteria</taxon>
        <taxon>Bacillati</taxon>
        <taxon>Actinomycetota</taxon>
        <taxon>Actinomycetes</taxon>
        <taxon>Propionibacteriales</taxon>
        <taxon>Nocardioidaceae</taxon>
        <taxon>Nocardioides</taxon>
    </lineage>
</organism>
<dbReference type="Pfam" id="PF07811">
    <property type="entry name" value="TadE"/>
    <property type="match status" value="1"/>
</dbReference>
<feature type="compositionally biased region" description="Pro residues" evidence="1">
    <location>
        <begin position="143"/>
        <end position="154"/>
    </location>
</feature>
<name>A0ABU2BT51_9ACTN</name>
<keyword evidence="5" id="KW-1185">Reference proteome</keyword>
<proteinExistence type="predicted"/>
<evidence type="ECO:0000313" key="4">
    <source>
        <dbReference type="EMBL" id="MDR7361451.1"/>
    </source>
</evidence>
<evidence type="ECO:0000259" key="3">
    <source>
        <dbReference type="Pfam" id="PF07811"/>
    </source>
</evidence>
<feature type="domain" description="TadE-like" evidence="3">
    <location>
        <begin position="12"/>
        <end position="54"/>
    </location>
</feature>